<evidence type="ECO:0000256" key="4">
    <source>
        <dbReference type="SAM" id="SignalP"/>
    </source>
</evidence>
<feature type="chain" id="PRO_5022700719" evidence="4">
    <location>
        <begin position="25"/>
        <end position="251"/>
    </location>
</feature>
<dbReference type="CDD" id="cd02972">
    <property type="entry name" value="DsbA_family"/>
    <property type="match status" value="1"/>
</dbReference>
<dbReference type="Proteomes" id="UP000321562">
    <property type="component" value="Unassembled WGS sequence"/>
</dbReference>
<dbReference type="InterPro" id="IPR013766">
    <property type="entry name" value="Thioredoxin_domain"/>
</dbReference>
<keyword evidence="7" id="KW-1185">Reference proteome</keyword>
<keyword evidence="4" id="KW-0732">Signal</keyword>
<gene>
    <name evidence="6" type="ORF">FQV27_15835</name>
</gene>
<comment type="function">
    <text evidence="1">May be required for disulfide bond formation in some proteins.</text>
</comment>
<dbReference type="RefSeq" id="WP_147100415.1">
    <property type="nucleotide sequence ID" value="NZ_JBHUFH010000001.1"/>
</dbReference>
<evidence type="ECO:0000259" key="5">
    <source>
        <dbReference type="PROSITE" id="PS51352"/>
    </source>
</evidence>
<dbReference type="AlphaFoldDB" id="A0A5C6RYD6"/>
<sequence>MSFEIRHFLSASLISAALALPAAAQDATPVPDAAAPAPAADATTAEAAPAPAAAEPVIQEDLFLGEESAPLTIYEYASFTCPHCAAFHKDSFETLKSEYIDTGKVRFAMRDVYFDQVGLWAGIMARCEPAKFYPIAGMLMDEQSEWLGAQDGAALVDNLRKIGAKAGMTAEQMDACWNDQAQVANLVATFQKNAEEDGIKATPTFMIGGEQVENQPWEDLKAKIDEKLAEAEASSGDAAAPATDAAAPAAN</sequence>
<dbReference type="InterPro" id="IPR012336">
    <property type="entry name" value="Thioredoxin-like_fold"/>
</dbReference>
<organism evidence="6 7">
    <name type="scientific">Paracoccus aurantiacus</name>
    <dbReference type="NCBI Taxonomy" id="2599412"/>
    <lineage>
        <taxon>Bacteria</taxon>
        <taxon>Pseudomonadati</taxon>
        <taxon>Pseudomonadota</taxon>
        <taxon>Alphaproteobacteria</taxon>
        <taxon>Rhodobacterales</taxon>
        <taxon>Paracoccaceae</taxon>
        <taxon>Paracoccus</taxon>
    </lineage>
</organism>
<evidence type="ECO:0000313" key="7">
    <source>
        <dbReference type="Proteomes" id="UP000321562"/>
    </source>
</evidence>
<dbReference type="Gene3D" id="3.40.30.10">
    <property type="entry name" value="Glutaredoxin"/>
    <property type="match status" value="1"/>
</dbReference>
<comment type="similarity">
    <text evidence="2">Belongs to the thioredoxin family. DsbA subfamily.</text>
</comment>
<evidence type="ECO:0000313" key="6">
    <source>
        <dbReference type="EMBL" id="TXB66382.1"/>
    </source>
</evidence>
<dbReference type="PANTHER" id="PTHR13887">
    <property type="entry name" value="GLUTATHIONE S-TRANSFERASE KAPPA"/>
    <property type="match status" value="1"/>
</dbReference>
<dbReference type="InterPro" id="IPR036249">
    <property type="entry name" value="Thioredoxin-like_sf"/>
</dbReference>
<evidence type="ECO:0000256" key="3">
    <source>
        <dbReference type="SAM" id="MobiDB-lite"/>
    </source>
</evidence>
<feature type="signal peptide" evidence="4">
    <location>
        <begin position="1"/>
        <end position="24"/>
    </location>
</feature>
<dbReference type="SUPFAM" id="SSF52833">
    <property type="entry name" value="Thioredoxin-like"/>
    <property type="match status" value="1"/>
</dbReference>
<feature type="compositionally biased region" description="Low complexity" evidence="3">
    <location>
        <begin position="231"/>
        <end position="251"/>
    </location>
</feature>
<dbReference type="EMBL" id="VOPL01000008">
    <property type="protein sequence ID" value="TXB66382.1"/>
    <property type="molecule type" value="Genomic_DNA"/>
</dbReference>
<dbReference type="PANTHER" id="PTHR13887:SF56">
    <property type="entry name" value="THIOREDOXIN-LIKE REDUCTASE RV2466C"/>
    <property type="match status" value="1"/>
</dbReference>
<accession>A0A5C6RYD6</accession>
<protein>
    <submittedName>
        <fullName evidence="6">DsbA family protein</fullName>
    </submittedName>
</protein>
<feature type="domain" description="Thioredoxin" evidence="5">
    <location>
        <begin position="24"/>
        <end position="229"/>
    </location>
</feature>
<reference evidence="6 7" key="1">
    <citation type="submission" date="2019-08" db="EMBL/GenBank/DDBJ databases">
        <authorList>
            <person name="Ye J."/>
        </authorList>
    </citation>
    <scope>NUCLEOTIDE SEQUENCE [LARGE SCALE GENOMIC DNA]</scope>
    <source>
        <strain evidence="6 7">TK008</strain>
    </source>
</reference>
<feature type="region of interest" description="Disordered" evidence="3">
    <location>
        <begin position="229"/>
        <end position="251"/>
    </location>
</feature>
<dbReference type="PROSITE" id="PS51352">
    <property type="entry name" value="THIOREDOXIN_2"/>
    <property type="match status" value="1"/>
</dbReference>
<dbReference type="OrthoDB" id="8478320at2"/>
<evidence type="ECO:0000256" key="2">
    <source>
        <dbReference type="ARBA" id="ARBA00005791"/>
    </source>
</evidence>
<comment type="caution">
    <text evidence="6">The sequence shown here is derived from an EMBL/GenBank/DDBJ whole genome shotgun (WGS) entry which is preliminary data.</text>
</comment>
<proteinExistence type="inferred from homology"/>
<dbReference type="Pfam" id="PF13462">
    <property type="entry name" value="Thioredoxin_4"/>
    <property type="match status" value="1"/>
</dbReference>
<name>A0A5C6RYD6_9RHOB</name>
<evidence type="ECO:0000256" key="1">
    <source>
        <dbReference type="ARBA" id="ARBA00003565"/>
    </source>
</evidence>